<feature type="transmembrane region" description="Helical" evidence="1">
    <location>
        <begin position="25"/>
        <end position="43"/>
    </location>
</feature>
<dbReference type="InterPro" id="IPR036866">
    <property type="entry name" value="RibonucZ/Hydroxyglut_hydro"/>
</dbReference>
<dbReference type="PANTHER" id="PTHR43223">
    <property type="entry name" value="ALKYL/ARYL-SULFATASE"/>
    <property type="match status" value="1"/>
</dbReference>
<dbReference type="Pfam" id="PF14863">
    <property type="entry name" value="Alkyl_sulf_dimr"/>
    <property type="match status" value="1"/>
</dbReference>
<gene>
    <name evidence="3" type="ORF">IE077_000050</name>
</gene>
<evidence type="ECO:0000313" key="3">
    <source>
        <dbReference type="EMBL" id="KAF8819496.1"/>
    </source>
</evidence>
<dbReference type="PANTHER" id="PTHR43223:SF2">
    <property type="entry name" value="METALLO-BETA-LACTAMASE DOMAIN-CONTAINING PROTEIN"/>
    <property type="match status" value="1"/>
</dbReference>
<proteinExistence type="predicted"/>
<feature type="non-terminal residue" evidence="3">
    <location>
        <position position="612"/>
    </location>
</feature>
<dbReference type="CDD" id="cd07710">
    <property type="entry name" value="arylsulfatase_Sdsa1-like_MBL-fold"/>
    <property type="match status" value="1"/>
</dbReference>
<dbReference type="EMBL" id="JADAQX010000725">
    <property type="protein sequence ID" value="KAF8819496.1"/>
    <property type="molecule type" value="Genomic_DNA"/>
</dbReference>
<dbReference type="InterPro" id="IPR038536">
    <property type="entry name" value="Alkyl/aryl-sulf_dimr_sf"/>
</dbReference>
<evidence type="ECO:0000313" key="4">
    <source>
        <dbReference type="Proteomes" id="UP000823046"/>
    </source>
</evidence>
<dbReference type="SUPFAM" id="SSF56281">
    <property type="entry name" value="Metallo-hydrolase/oxidoreductase"/>
    <property type="match status" value="1"/>
</dbReference>
<keyword evidence="4" id="KW-1185">Reference proteome</keyword>
<keyword evidence="1" id="KW-0472">Membrane</keyword>
<dbReference type="InterPro" id="IPR044097">
    <property type="entry name" value="Bds1/SdsA1_MBL-fold"/>
</dbReference>
<sequence>MNYGCVIMKHPSKSSRKKGAKRWKISSFFWIFLYLILSSLRRCGKFIQKTIGRRLFFFLLILLLGGSLYAAWRCYILFTSFLFKYFHMFYNIFPSSPIESVCTPAVTLRNGEKLPFWHSFVNLVQISFPSFYMKGEPLKVAKNKYFGSETSLNATIDEAAFVPIPTLLKEHSKEFERDILQIADNVYIGLGYGLANSIFIITFEGIIVIDTLESTTVMTELWEDWKQRYSQFSHLPVIAIIYTHFHSDHNFGTEAIYNSSVTSIYGHVLTETLMKQSIGLLGGALYKRAMYQFGVFLPLEEFVNAGIGPRLAYNNQETMGLRFPTIVFSGEQHNVSLGGVDLMLLHIPSESKDQIAVWYPKKKILMAADSLYKAFPNIYAIRGTEKRDCLEWVNSLDKLRRLEAEVLLLGHTRPLFGKIYVQETLTVYRDAIQFLHDQTLRYLNRGYTIDKIIENVELPKFLQSHPYLQELYGKIEWNVRAIFSQYMGWFSGDSVDLSPMKGNEKSHAMAELAGGKENLLSAAAAAHRKGSYQWGLELSSHYLYLQPLSEEANKLRSLCLKGLASLQTAATGRNWYLSSALNGKNNYVISPSQKEQVLSIIPMKTTFQMLST</sequence>
<organism evidence="3 4">
    <name type="scientific">Cardiosporidium cionae</name>
    <dbReference type="NCBI Taxonomy" id="476202"/>
    <lineage>
        <taxon>Eukaryota</taxon>
        <taxon>Sar</taxon>
        <taxon>Alveolata</taxon>
        <taxon>Apicomplexa</taxon>
        <taxon>Aconoidasida</taxon>
        <taxon>Nephromycida</taxon>
        <taxon>Cardiosporidium</taxon>
    </lineage>
</organism>
<name>A0ABQ7J671_9APIC</name>
<dbReference type="InterPro" id="IPR029228">
    <property type="entry name" value="Alkyl_sulf_dimr"/>
</dbReference>
<dbReference type="Proteomes" id="UP000823046">
    <property type="component" value="Unassembled WGS sequence"/>
</dbReference>
<protein>
    <submittedName>
        <fullName evidence="3">Metallo-beta-lactamase domain-containing protein</fullName>
    </submittedName>
</protein>
<keyword evidence="1" id="KW-0812">Transmembrane</keyword>
<comment type="caution">
    <text evidence="3">The sequence shown here is derived from an EMBL/GenBank/DDBJ whole genome shotgun (WGS) entry which is preliminary data.</text>
</comment>
<dbReference type="Gene3D" id="3.60.15.30">
    <property type="entry name" value="Metallo-beta-lactamase domain"/>
    <property type="match status" value="1"/>
</dbReference>
<reference evidence="3 4" key="1">
    <citation type="journal article" date="2020" name="bioRxiv">
        <title>Metabolic contributions of an alphaproteobacterial endosymbiont in the apicomplexan Cardiosporidium cionae.</title>
        <authorList>
            <person name="Hunter E.S."/>
            <person name="Paight C.J."/>
            <person name="Lane C.E."/>
        </authorList>
    </citation>
    <scope>NUCLEOTIDE SEQUENCE [LARGE SCALE GENOMIC DNA]</scope>
    <source>
        <strain evidence="3">ESH_2018</strain>
    </source>
</reference>
<dbReference type="Pfam" id="PF00753">
    <property type="entry name" value="Lactamase_B"/>
    <property type="match status" value="1"/>
</dbReference>
<dbReference type="InterPro" id="IPR001279">
    <property type="entry name" value="Metallo-B-lactamas"/>
</dbReference>
<dbReference type="Gene3D" id="1.25.40.880">
    <property type="entry name" value="Alkyl sulfatase, dimerisation domain"/>
    <property type="match status" value="1"/>
</dbReference>
<accession>A0ABQ7J671</accession>
<evidence type="ECO:0000256" key="1">
    <source>
        <dbReference type="SAM" id="Phobius"/>
    </source>
</evidence>
<evidence type="ECO:0000259" key="2">
    <source>
        <dbReference type="SMART" id="SM00849"/>
    </source>
</evidence>
<keyword evidence="1" id="KW-1133">Transmembrane helix</keyword>
<feature type="transmembrane region" description="Helical" evidence="1">
    <location>
        <begin position="55"/>
        <end position="72"/>
    </location>
</feature>
<dbReference type="InterPro" id="IPR052195">
    <property type="entry name" value="Bact_Alkyl/Aryl-Sulfatase"/>
</dbReference>
<feature type="domain" description="Metallo-beta-lactamase" evidence="2">
    <location>
        <begin position="194"/>
        <end position="411"/>
    </location>
</feature>
<dbReference type="SMART" id="SM00849">
    <property type="entry name" value="Lactamase_B"/>
    <property type="match status" value="1"/>
</dbReference>